<name>A0A2A2TQ85_9CYAN</name>
<reference evidence="1 2" key="1">
    <citation type="submission" date="2017-08" db="EMBL/GenBank/DDBJ databases">
        <title>Draft genome sequence of filamentous cyanobacterium Calothrix elsteri CCALA 953.</title>
        <authorList>
            <person name="Gagunashvili A.N."/>
            <person name="Elster J."/>
            <person name="Andresson O.S."/>
        </authorList>
    </citation>
    <scope>NUCLEOTIDE SEQUENCE [LARGE SCALE GENOMIC DNA]</scope>
    <source>
        <strain evidence="1 2">CCALA 953</strain>
    </source>
</reference>
<dbReference type="EMBL" id="NTFS01000007">
    <property type="protein sequence ID" value="PAX60524.1"/>
    <property type="molecule type" value="Genomic_DNA"/>
</dbReference>
<dbReference type="Proteomes" id="UP000218238">
    <property type="component" value="Unassembled WGS sequence"/>
</dbReference>
<protein>
    <recommendedName>
        <fullName evidence="3">Double-GTPase 2 domain-containing protein</fullName>
    </recommendedName>
</protein>
<accession>A0A2A2TQ85</accession>
<evidence type="ECO:0000313" key="2">
    <source>
        <dbReference type="Proteomes" id="UP000218238"/>
    </source>
</evidence>
<keyword evidence="2" id="KW-1185">Reference proteome</keyword>
<sequence length="327" mass="36575">MHELKITMLGPSGVGKTTLLTAMYEQFESNIGKTNLQLTPDEESSAILQEKLIELKTLMDTFEATGGIQGTEGEPDALRSFIFGLGKKGHKPSLQLNFQDYPGGYHAAKTSPERKKFVSKLLKECVAVLIAVDAPALMEQKGKWHDMINRPTQITNLFRNAYQELDSPKLVIFAPVKCEKYLQNEASAKELLLRLKDGYANLIDLLNSESLQSKIATVVTPIQTVGSVVFSRIDMNGNNTPHFRFHKTSHDAEYSPKDSEQPLRYLLRFILKLHFEKESNSFGIFSFLRSVFGLDSHLKEAATEFVSGCKNTNGFAVLQGENLLKIN</sequence>
<evidence type="ECO:0008006" key="3">
    <source>
        <dbReference type="Google" id="ProtNLM"/>
    </source>
</evidence>
<dbReference type="Gene3D" id="3.40.50.300">
    <property type="entry name" value="P-loop containing nucleotide triphosphate hydrolases"/>
    <property type="match status" value="1"/>
</dbReference>
<gene>
    <name evidence="1" type="ORF">CK510_01260</name>
</gene>
<dbReference type="InterPro" id="IPR027417">
    <property type="entry name" value="P-loop_NTPase"/>
</dbReference>
<organism evidence="1 2">
    <name type="scientific">Brunnivagina elsteri CCALA 953</name>
    <dbReference type="NCBI Taxonomy" id="987040"/>
    <lineage>
        <taxon>Bacteria</taxon>
        <taxon>Bacillati</taxon>
        <taxon>Cyanobacteriota</taxon>
        <taxon>Cyanophyceae</taxon>
        <taxon>Nostocales</taxon>
        <taxon>Calotrichaceae</taxon>
        <taxon>Brunnivagina</taxon>
    </lineage>
</organism>
<dbReference type="OrthoDB" id="9255714at2"/>
<dbReference type="SUPFAM" id="SSF52540">
    <property type="entry name" value="P-loop containing nucleoside triphosphate hydrolases"/>
    <property type="match status" value="1"/>
</dbReference>
<dbReference type="RefSeq" id="WP_095719955.1">
    <property type="nucleotide sequence ID" value="NZ_NTFS01000007.1"/>
</dbReference>
<dbReference type="AlphaFoldDB" id="A0A2A2TQ85"/>
<evidence type="ECO:0000313" key="1">
    <source>
        <dbReference type="EMBL" id="PAX60524.1"/>
    </source>
</evidence>
<proteinExistence type="predicted"/>
<comment type="caution">
    <text evidence="1">The sequence shown here is derived from an EMBL/GenBank/DDBJ whole genome shotgun (WGS) entry which is preliminary data.</text>
</comment>